<dbReference type="RefSeq" id="WP_214474049.1">
    <property type="nucleotide sequence ID" value="NZ_CANKUS010000030.1"/>
</dbReference>
<proteinExistence type="predicted"/>
<sequence length="47" mass="5324">MKGRKEKIVLYSTLLQKAGILTKEDLDSIASLNHISLNKKKRENGQI</sequence>
<evidence type="ECO:0000313" key="1">
    <source>
        <dbReference type="EMBL" id="QVY59868.1"/>
    </source>
</evidence>
<reference evidence="1 2" key="1">
    <citation type="submission" date="2021-03" db="EMBL/GenBank/DDBJ databases">
        <title>The first data on the complete genome of the tetrodotoxin-producing bacterium.</title>
        <authorList>
            <person name="Melnikova D.I."/>
            <person name="Nijland R."/>
            <person name="Magarlamov T.Y."/>
        </authorList>
    </citation>
    <scope>NUCLEOTIDE SEQUENCE [LARGE SCALE GENOMIC DNA]</scope>
    <source>
        <strain evidence="1 2">1839</strain>
    </source>
</reference>
<dbReference type="EMBL" id="CP071709">
    <property type="protein sequence ID" value="QVY59868.1"/>
    <property type="molecule type" value="Genomic_DNA"/>
</dbReference>
<gene>
    <name evidence="1" type="ORF">J1899_12470</name>
</gene>
<name>A0ABX8F600_9BACI</name>
<evidence type="ECO:0008006" key="3">
    <source>
        <dbReference type="Google" id="ProtNLM"/>
    </source>
</evidence>
<evidence type="ECO:0000313" key="2">
    <source>
        <dbReference type="Proteomes" id="UP000679247"/>
    </source>
</evidence>
<accession>A0ABX8F600</accession>
<organism evidence="1 2">
    <name type="scientific">Cytobacillus gottheilii</name>
    <dbReference type="NCBI Taxonomy" id="859144"/>
    <lineage>
        <taxon>Bacteria</taxon>
        <taxon>Bacillati</taxon>
        <taxon>Bacillota</taxon>
        <taxon>Bacilli</taxon>
        <taxon>Bacillales</taxon>
        <taxon>Bacillaceae</taxon>
        <taxon>Cytobacillus</taxon>
    </lineage>
</organism>
<keyword evidence="2" id="KW-1185">Reference proteome</keyword>
<protein>
    <recommendedName>
        <fullName evidence="3">Fur-regulated basic protein FbpA</fullName>
    </recommendedName>
</protein>
<dbReference type="Proteomes" id="UP000679247">
    <property type="component" value="Chromosome"/>
</dbReference>